<evidence type="ECO:0000313" key="3">
    <source>
        <dbReference type="Proteomes" id="UP000195162"/>
    </source>
</evidence>
<dbReference type="Proteomes" id="UP000195162">
    <property type="component" value="Unassembled WGS sequence"/>
</dbReference>
<keyword evidence="1" id="KW-1133">Transmembrane helix</keyword>
<accession>A0A242U1Y8</accession>
<sequence length="76" mass="9226">MIDLIPRDEKSKLREFRIVKTFIIFAFILSLLILYIEYQKYAHINWKFVLITCLCMIWDFDLNNKIKELKVQIKSG</sequence>
<dbReference type="EMBL" id="NGIR01000031">
    <property type="protein sequence ID" value="OTU26343.1"/>
    <property type="molecule type" value="Genomic_DNA"/>
</dbReference>
<protein>
    <submittedName>
        <fullName evidence="2">Uncharacterized protein</fullName>
    </submittedName>
</protein>
<organism evidence="2 3">
    <name type="scientific">Acinetobacter pittii</name>
    <name type="common">Acinetobacter genomosp. 3</name>
    <dbReference type="NCBI Taxonomy" id="48296"/>
    <lineage>
        <taxon>Bacteria</taxon>
        <taxon>Pseudomonadati</taxon>
        <taxon>Pseudomonadota</taxon>
        <taxon>Gammaproteobacteria</taxon>
        <taxon>Moraxellales</taxon>
        <taxon>Moraxellaceae</taxon>
        <taxon>Acinetobacter</taxon>
        <taxon>Acinetobacter calcoaceticus/baumannii complex</taxon>
    </lineage>
</organism>
<dbReference type="AlphaFoldDB" id="A0A242U1Y8"/>
<keyword evidence="1" id="KW-0812">Transmembrane</keyword>
<proteinExistence type="predicted"/>
<keyword evidence="1" id="KW-0472">Membrane</keyword>
<reference evidence="2 3" key="1">
    <citation type="submission" date="2017-05" db="EMBL/GenBank/DDBJ databases">
        <authorList>
            <person name="Song R."/>
            <person name="Chenine A.L."/>
            <person name="Ruprecht R.M."/>
        </authorList>
    </citation>
    <scope>NUCLEOTIDE SEQUENCE [LARGE SCALE GENOMIC DNA]</scope>
    <source>
        <strain evidence="2 3">ARLG1955</strain>
    </source>
</reference>
<dbReference type="RefSeq" id="WP_032054081.1">
    <property type="nucleotide sequence ID" value="NZ_JADVOL010000001.1"/>
</dbReference>
<evidence type="ECO:0000256" key="1">
    <source>
        <dbReference type="SAM" id="Phobius"/>
    </source>
</evidence>
<gene>
    <name evidence="2" type="ORF">CAT59_12440</name>
</gene>
<evidence type="ECO:0000313" key="2">
    <source>
        <dbReference type="EMBL" id="OTU26343.1"/>
    </source>
</evidence>
<comment type="caution">
    <text evidence="2">The sequence shown here is derived from an EMBL/GenBank/DDBJ whole genome shotgun (WGS) entry which is preliminary data.</text>
</comment>
<name>A0A242U1Y8_ACIPI</name>
<feature type="transmembrane region" description="Helical" evidence="1">
    <location>
        <begin position="21"/>
        <end position="38"/>
    </location>
</feature>